<reference evidence="1 2" key="1">
    <citation type="journal article" date="2019" name="Nat. Commun.">
        <title>A new type of DNA phosphorothioation-based antiviral system in archaea.</title>
        <authorList>
            <person name="Xiong L."/>
            <person name="Liu S."/>
            <person name="Chen S."/>
            <person name="Xiao Y."/>
            <person name="Zhu B."/>
            <person name="Gao Y."/>
            <person name="Zhang Y."/>
            <person name="Chen B."/>
            <person name="Luo J."/>
            <person name="Deng Z."/>
            <person name="Chen X."/>
            <person name="Wang L."/>
            <person name="Chen S."/>
        </authorList>
    </citation>
    <scope>NUCLEOTIDE SEQUENCE [LARGE SCALE GENOMIC DNA]</scope>
    <source>
        <strain evidence="1 2">CBA1105</strain>
    </source>
</reference>
<evidence type="ECO:0008006" key="3">
    <source>
        <dbReference type="Google" id="ProtNLM"/>
    </source>
</evidence>
<dbReference type="InterPro" id="IPR013321">
    <property type="entry name" value="Arc_rbn_hlx_hlx"/>
</dbReference>
<organism evidence="1 2">
    <name type="scientific">Halapricum salinum</name>
    <dbReference type="NCBI Taxonomy" id="1457250"/>
    <lineage>
        <taxon>Archaea</taxon>
        <taxon>Methanobacteriati</taxon>
        <taxon>Methanobacteriota</taxon>
        <taxon>Stenosarchaea group</taxon>
        <taxon>Halobacteria</taxon>
        <taxon>Halobacteriales</taxon>
        <taxon>Haloarculaceae</taxon>
        <taxon>Halapricum</taxon>
    </lineage>
</organism>
<keyword evidence="2" id="KW-1185">Reference proteome</keyword>
<dbReference type="AlphaFoldDB" id="A0A4D6HA29"/>
<evidence type="ECO:0000313" key="2">
    <source>
        <dbReference type="Proteomes" id="UP000296706"/>
    </source>
</evidence>
<dbReference type="Gene3D" id="1.10.1220.10">
    <property type="entry name" value="Met repressor-like"/>
    <property type="match status" value="1"/>
</dbReference>
<dbReference type="RefSeq" id="WP_049993335.1">
    <property type="nucleotide sequence ID" value="NZ_CP031310.1"/>
</dbReference>
<proteinExistence type="predicted"/>
<accession>A0A4D6HA29</accession>
<dbReference type="Proteomes" id="UP000296706">
    <property type="component" value="Chromosome"/>
</dbReference>
<dbReference type="GeneID" id="39846408"/>
<gene>
    <name evidence="1" type="ORF">DV733_01030</name>
</gene>
<protein>
    <recommendedName>
        <fullName evidence="3">Ribbon-helix-helix protein, CopG family</fullName>
    </recommendedName>
</protein>
<dbReference type="OrthoDB" id="330467at2157"/>
<dbReference type="STRING" id="1457250.GCA_000755225_02499"/>
<dbReference type="EMBL" id="CP031310">
    <property type="protein sequence ID" value="QCC49892.1"/>
    <property type="molecule type" value="Genomic_DNA"/>
</dbReference>
<sequence>MAADSERKRVHFLSPEELVEQADALADIEGKDRTDVIIEALQKYIEEETDSERFRQRIAEAYYDDRIDLDLVEALVGTEQARTFALLKQDLEDEPLGIGEPDEDVDIYDEETATVEPED</sequence>
<evidence type="ECO:0000313" key="1">
    <source>
        <dbReference type="EMBL" id="QCC49892.1"/>
    </source>
</evidence>
<dbReference type="KEGG" id="hsn:DV733_01030"/>
<name>A0A4D6HA29_9EURY</name>
<dbReference type="GO" id="GO:0006355">
    <property type="term" value="P:regulation of DNA-templated transcription"/>
    <property type="evidence" value="ECO:0007669"/>
    <property type="project" value="InterPro"/>
</dbReference>